<dbReference type="AlphaFoldDB" id="A0A099JNY2"/>
<proteinExistence type="predicted"/>
<evidence type="ECO:0000313" key="3">
    <source>
        <dbReference type="Proteomes" id="UP000029864"/>
    </source>
</evidence>
<dbReference type="Proteomes" id="UP000029864">
    <property type="component" value="Unassembled WGS sequence"/>
</dbReference>
<dbReference type="OrthoDB" id="4467712at2"/>
<organism evidence="1 3">
    <name type="scientific">Cryobacterium roopkundense</name>
    <dbReference type="NCBI Taxonomy" id="1001240"/>
    <lineage>
        <taxon>Bacteria</taxon>
        <taxon>Bacillati</taxon>
        <taxon>Actinomycetota</taxon>
        <taxon>Actinomycetes</taxon>
        <taxon>Micrococcales</taxon>
        <taxon>Microbacteriaceae</taxon>
        <taxon>Cryobacterium</taxon>
    </lineage>
</organism>
<sequence>MDIEQWWPRVTKETRDWLIANNGEGVPPHVTAEITAAGGVISADTWWIGEATAAGFTFSDEATDWIEAVANGERPAPR</sequence>
<dbReference type="RefSeq" id="WP_035835841.1">
    <property type="nucleotide sequence ID" value="NZ_JACHBQ010000001.1"/>
</dbReference>
<keyword evidence="3" id="KW-1185">Reference proteome</keyword>
<reference evidence="1 3" key="1">
    <citation type="submission" date="2014-08" db="EMBL/GenBank/DDBJ databases">
        <authorList>
            <person name="Sisinthy S."/>
        </authorList>
    </citation>
    <scope>NUCLEOTIDE SEQUENCE [LARGE SCALE GENOMIC DNA]</scope>
    <source>
        <strain evidence="1 3">RuG17</strain>
    </source>
</reference>
<comment type="caution">
    <text evidence="1">The sequence shown here is derived from an EMBL/GenBank/DDBJ whole genome shotgun (WGS) entry which is preliminary data.</text>
</comment>
<gene>
    <name evidence="2" type="ORF">BJ997_003812</name>
    <name evidence="1" type="ORF">GY21_06205</name>
</gene>
<dbReference type="EMBL" id="JACHBQ010000001">
    <property type="protein sequence ID" value="MBB5643264.1"/>
    <property type="molecule type" value="Genomic_DNA"/>
</dbReference>
<dbReference type="EMBL" id="JPXF01000018">
    <property type="protein sequence ID" value="KGJ79118.1"/>
    <property type="molecule type" value="Genomic_DNA"/>
</dbReference>
<dbReference type="STRING" id="1001240.GY21_06205"/>
<evidence type="ECO:0000313" key="1">
    <source>
        <dbReference type="EMBL" id="KGJ79118.1"/>
    </source>
</evidence>
<protein>
    <submittedName>
        <fullName evidence="1">Uncharacterized protein</fullName>
    </submittedName>
</protein>
<evidence type="ECO:0000313" key="2">
    <source>
        <dbReference type="EMBL" id="MBB5643264.1"/>
    </source>
</evidence>
<dbReference type="eggNOG" id="ENOG5030K8C">
    <property type="taxonomic scope" value="Bacteria"/>
</dbReference>
<evidence type="ECO:0000313" key="4">
    <source>
        <dbReference type="Proteomes" id="UP000561726"/>
    </source>
</evidence>
<name>A0A099JNY2_9MICO</name>
<accession>A0A099JNY2</accession>
<reference evidence="2 4" key="2">
    <citation type="submission" date="2020-08" db="EMBL/GenBank/DDBJ databases">
        <title>Sequencing the genomes of 1000 actinobacteria strains.</title>
        <authorList>
            <person name="Klenk H.-P."/>
        </authorList>
    </citation>
    <scope>NUCLEOTIDE SEQUENCE [LARGE SCALE GENOMIC DNA]</scope>
    <source>
        <strain evidence="2 4">DSM 21065</strain>
    </source>
</reference>
<dbReference type="Proteomes" id="UP000561726">
    <property type="component" value="Unassembled WGS sequence"/>
</dbReference>